<dbReference type="EMBL" id="JAJSOF020000017">
    <property type="protein sequence ID" value="KAJ4439770.1"/>
    <property type="molecule type" value="Genomic_DNA"/>
</dbReference>
<dbReference type="Proteomes" id="UP001148838">
    <property type="component" value="Unassembled WGS sequence"/>
</dbReference>
<comment type="caution">
    <text evidence="1">The sequence shown here is derived from an EMBL/GenBank/DDBJ whole genome shotgun (WGS) entry which is preliminary data.</text>
</comment>
<reference evidence="1 2" key="1">
    <citation type="journal article" date="2022" name="Allergy">
        <title>Genome assembly and annotation of Periplaneta americana reveal a comprehensive cockroach allergen profile.</title>
        <authorList>
            <person name="Wang L."/>
            <person name="Xiong Q."/>
            <person name="Saelim N."/>
            <person name="Wang L."/>
            <person name="Nong W."/>
            <person name="Wan A.T."/>
            <person name="Shi M."/>
            <person name="Liu X."/>
            <person name="Cao Q."/>
            <person name="Hui J.H.L."/>
            <person name="Sookrung N."/>
            <person name="Leung T.F."/>
            <person name="Tungtrongchitr A."/>
            <person name="Tsui S.K.W."/>
        </authorList>
    </citation>
    <scope>NUCLEOTIDE SEQUENCE [LARGE SCALE GENOMIC DNA]</scope>
    <source>
        <strain evidence="1">PWHHKU_190912</strain>
    </source>
</reference>
<sequence length="114" mass="12740">MTGLCEDANEPPGSLKAIFWFRQLKELGQSKFYKDKQSECGIWLRSIFGLTYLDPTEVDASFVDDFMSCRSTEIQQDLQHLISGATEICRSTCGVSGTIAYVCCVTRGVHIECL</sequence>
<accession>A0ABQ8T256</accession>
<evidence type="ECO:0000313" key="2">
    <source>
        <dbReference type="Proteomes" id="UP001148838"/>
    </source>
</evidence>
<name>A0ABQ8T256_PERAM</name>
<gene>
    <name evidence="1" type="ORF">ANN_07898</name>
</gene>
<evidence type="ECO:0000313" key="1">
    <source>
        <dbReference type="EMBL" id="KAJ4439770.1"/>
    </source>
</evidence>
<protein>
    <submittedName>
        <fullName evidence="1">Uncharacterized protein</fullName>
    </submittedName>
</protein>
<keyword evidence="2" id="KW-1185">Reference proteome</keyword>
<organism evidence="1 2">
    <name type="scientific">Periplaneta americana</name>
    <name type="common">American cockroach</name>
    <name type="synonym">Blatta americana</name>
    <dbReference type="NCBI Taxonomy" id="6978"/>
    <lineage>
        <taxon>Eukaryota</taxon>
        <taxon>Metazoa</taxon>
        <taxon>Ecdysozoa</taxon>
        <taxon>Arthropoda</taxon>
        <taxon>Hexapoda</taxon>
        <taxon>Insecta</taxon>
        <taxon>Pterygota</taxon>
        <taxon>Neoptera</taxon>
        <taxon>Polyneoptera</taxon>
        <taxon>Dictyoptera</taxon>
        <taxon>Blattodea</taxon>
        <taxon>Blattoidea</taxon>
        <taxon>Blattidae</taxon>
        <taxon>Blattinae</taxon>
        <taxon>Periplaneta</taxon>
    </lineage>
</organism>
<proteinExistence type="predicted"/>